<proteinExistence type="inferred from homology"/>
<evidence type="ECO:0000256" key="2">
    <source>
        <dbReference type="RuleBase" id="RU003750"/>
    </source>
</evidence>
<feature type="transmembrane region" description="Helical" evidence="3">
    <location>
        <begin position="213"/>
        <end position="234"/>
    </location>
</feature>
<keyword evidence="1 2" id="KW-0808">Transferase</keyword>
<dbReference type="RefSeq" id="WP_309693680.1">
    <property type="nucleotide sequence ID" value="NZ_JAVIZQ010000001.1"/>
</dbReference>
<dbReference type="EMBL" id="JAVIZQ010000001">
    <property type="protein sequence ID" value="MDR6143973.1"/>
    <property type="molecule type" value="Genomic_DNA"/>
</dbReference>
<name>A0ABU1HV98_9MICO</name>
<evidence type="ECO:0000313" key="5">
    <source>
        <dbReference type="Proteomes" id="UP001249291"/>
    </source>
</evidence>
<keyword evidence="5" id="KW-1185">Reference proteome</keyword>
<dbReference type="PROSITE" id="PS00379">
    <property type="entry name" value="CDP_ALCOHOL_P_TRANSF"/>
    <property type="match status" value="1"/>
</dbReference>
<feature type="transmembrane region" description="Helical" evidence="3">
    <location>
        <begin position="77"/>
        <end position="95"/>
    </location>
</feature>
<evidence type="ECO:0000313" key="4">
    <source>
        <dbReference type="EMBL" id="MDR6143973.1"/>
    </source>
</evidence>
<evidence type="ECO:0000256" key="1">
    <source>
        <dbReference type="ARBA" id="ARBA00022679"/>
    </source>
</evidence>
<feature type="transmembrane region" description="Helical" evidence="3">
    <location>
        <begin position="143"/>
        <end position="166"/>
    </location>
</feature>
<dbReference type="InterPro" id="IPR000462">
    <property type="entry name" value="CDP-OH_P_trans"/>
</dbReference>
<dbReference type="InterPro" id="IPR043130">
    <property type="entry name" value="CDP-OH_PTrfase_TM_dom"/>
</dbReference>
<gene>
    <name evidence="4" type="ORF">QE375_003527</name>
</gene>
<evidence type="ECO:0000256" key="3">
    <source>
        <dbReference type="SAM" id="Phobius"/>
    </source>
</evidence>
<organism evidence="4 5">
    <name type="scientific">Microbacterium foliorum</name>
    <dbReference type="NCBI Taxonomy" id="104336"/>
    <lineage>
        <taxon>Bacteria</taxon>
        <taxon>Bacillati</taxon>
        <taxon>Actinomycetota</taxon>
        <taxon>Actinomycetes</taxon>
        <taxon>Micrococcales</taxon>
        <taxon>Microbacteriaceae</taxon>
        <taxon>Microbacterium</taxon>
    </lineage>
</organism>
<keyword evidence="3" id="KW-1133">Transmembrane helix</keyword>
<comment type="similarity">
    <text evidence="2">Belongs to the CDP-alcohol phosphatidyltransferase class-I family.</text>
</comment>
<dbReference type="Gene3D" id="1.20.120.1760">
    <property type="match status" value="1"/>
</dbReference>
<sequence>MSQQTPGVREALASLRAAQKSSSGAPAYSRFVNRPIGRIFAAVAFAWGRTPDQVTAVSALFTFAGIALIALAPPTLLTSLLIVIMLVLGYALDSADGQLARLRGGGSPRGEWLDHMVDATKMATIHIAVLICWWRFYDVAPPMLLIPLGFQVVASVFFFGVILTELIRRVGSAGTASTAGFRNSPIYALIVLPADYGLLILVFATLWVPWLFITLYSALLAVNALILLASVVRWHRSLGPIGARDA</sequence>
<comment type="caution">
    <text evidence="4">The sequence shown here is derived from an EMBL/GenBank/DDBJ whole genome shotgun (WGS) entry which is preliminary data.</text>
</comment>
<dbReference type="Proteomes" id="UP001249291">
    <property type="component" value="Unassembled WGS sequence"/>
</dbReference>
<feature type="transmembrane region" description="Helical" evidence="3">
    <location>
        <begin position="186"/>
        <end position="207"/>
    </location>
</feature>
<dbReference type="InterPro" id="IPR048254">
    <property type="entry name" value="CDP_ALCOHOL_P_TRANSF_CS"/>
</dbReference>
<keyword evidence="3" id="KW-0812">Transmembrane</keyword>
<reference evidence="4 5" key="1">
    <citation type="submission" date="2023-08" db="EMBL/GenBank/DDBJ databases">
        <title>Functional and genomic diversity of the sorghum phyllosphere microbiome.</title>
        <authorList>
            <person name="Shade A."/>
        </authorList>
    </citation>
    <scope>NUCLEOTIDE SEQUENCE [LARGE SCALE GENOMIC DNA]</scope>
    <source>
        <strain evidence="4 5">SORGH_AS_0445</strain>
    </source>
</reference>
<accession>A0ABU1HV98</accession>
<dbReference type="Pfam" id="PF01066">
    <property type="entry name" value="CDP-OH_P_transf"/>
    <property type="match status" value="1"/>
</dbReference>
<keyword evidence="3" id="KW-0472">Membrane</keyword>
<protein>
    <submittedName>
        <fullName evidence="4">Phosphatidylglycerophosphate synthase</fullName>
    </submittedName>
</protein>